<feature type="region of interest" description="Disordered" evidence="1">
    <location>
        <begin position="314"/>
        <end position="339"/>
    </location>
</feature>
<dbReference type="Gene3D" id="2.160.20.10">
    <property type="entry name" value="Single-stranded right-handed beta-helix, Pectin lyase-like"/>
    <property type="match status" value="1"/>
</dbReference>
<evidence type="ECO:0000313" key="3">
    <source>
        <dbReference type="EMBL" id="CAJ1945812.1"/>
    </source>
</evidence>
<dbReference type="InterPro" id="IPR011050">
    <property type="entry name" value="Pectin_lyase_fold/virulence"/>
</dbReference>
<protein>
    <recommendedName>
        <fullName evidence="5">Right handed beta helix domain-containing protein</fullName>
    </recommendedName>
</protein>
<feature type="signal peptide" evidence="2">
    <location>
        <begin position="1"/>
        <end position="17"/>
    </location>
</feature>
<sequence length="339" mass="34798">MKLSIALFASLMGVVAAQEDCYNTTEALAIAQATDPRSNDVRGVYTLCPGLELTVGFPANEAFTAFSFGGFPLAVLRPNTTIDGNGVVLSGGLIQFATLAAYVFEGTPFTDPKSGTIIKNIVFDGTGLTPAGGFPSQSMFISAPGDYVVSNITFKNIAYGIGDAQSRPIFVGPSDIAQLAPLTPPNSISFTLEDSTFVNVTTSNGTSVFLSENQTIAAKNVIYENVEALAALSVDGATGSATVENVCISGSKFSFATLAAREGDVGLYPSISGLYIADSVENESCAASENLFSSPGRDNSGTCSSVETVDSCFATPMDPTSPTDAPANGTATDPPASAA</sequence>
<dbReference type="InterPro" id="IPR012334">
    <property type="entry name" value="Pectin_lyas_fold"/>
</dbReference>
<keyword evidence="4" id="KW-1185">Reference proteome</keyword>
<evidence type="ECO:0000313" key="4">
    <source>
        <dbReference type="Proteomes" id="UP001295423"/>
    </source>
</evidence>
<comment type="caution">
    <text evidence="3">The sequence shown here is derived from an EMBL/GenBank/DDBJ whole genome shotgun (WGS) entry which is preliminary data.</text>
</comment>
<gene>
    <name evidence="3" type="ORF">CYCCA115_LOCUS9955</name>
</gene>
<organism evidence="3 4">
    <name type="scientific">Cylindrotheca closterium</name>
    <dbReference type="NCBI Taxonomy" id="2856"/>
    <lineage>
        <taxon>Eukaryota</taxon>
        <taxon>Sar</taxon>
        <taxon>Stramenopiles</taxon>
        <taxon>Ochrophyta</taxon>
        <taxon>Bacillariophyta</taxon>
        <taxon>Bacillariophyceae</taxon>
        <taxon>Bacillariophycidae</taxon>
        <taxon>Bacillariales</taxon>
        <taxon>Bacillariaceae</taxon>
        <taxon>Cylindrotheca</taxon>
    </lineage>
</organism>
<feature type="chain" id="PRO_5041937804" description="Right handed beta helix domain-containing protein" evidence="2">
    <location>
        <begin position="18"/>
        <end position="339"/>
    </location>
</feature>
<name>A0AAD2CWF8_9STRA</name>
<dbReference type="Proteomes" id="UP001295423">
    <property type="component" value="Unassembled WGS sequence"/>
</dbReference>
<proteinExistence type="predicted"/>
<evidence type="ECO:0000256" key="1">
    <source>
        <dbReference type="SAM" id="MobiDB-lite"/>
    </source>
</evidence>
<dbReference type="EMBL" id="CAKOGP040001530">
    <property type="protein sequence ID" value="CAJ1945812.1"/>
    <property type="molecule type" value="Genomic_DNA"/>
</dbReference>
<accession>A0AAD2CWF8</accession>
<dbReference type="AlphaFoldDB" id="A0AAD2CWF8"/>
<keyword evidence="2" id="KW-0732">Signal</keyword>
<evidence type="ECO:0000256" key="2">
    <source>
        <dbReference type="SAM" id="SignalP"/>
    </source>
</evidence>
<reference evidence="3" key="1">
    <citation type="submission" date="2023-08" db="EMBL/GenBank/DDBJ databases">
        <authorList>
            <person name="Audoor S."/>
            <person name="Bilcke G."/>
        </authorList>
    </citation>
    <scope>NUCLEOTIDE SEQUENCE</scope>
</reference>
<dbReference type="SUPFAM" id="SSF51126">
    <property type="entry name" value="Pectin lyase-like"/>
    <property type="match status" value="1"/>
</dbReference>
<feature type="non-terminal residue" evidence="3">
    <location>
        <position position="339"/>
    </location>
</feature>
<evidence type="ECO:0008006" key="5">
    <source>
        <dbReference type="Google" id="ProtNLM"/>
    </source>
</evidence>